<feature type="compositionally biased region" description="Low complexity" evidence="5">
    <location>
        <begin position="450"/>
        <end position="468"/>
    </location>
</feature>
<proteinExistence type="inferred from homology"/>
<dbReference type="PANTHER" id="PTHR13043:SF1">
    <property type="entry name" value="EXOCYST COMPLEX COMPONENT 2"/>
    <property type="match status" value="1"/>
</dbReference>
<dbReference type="GO" id="GO:0000145">
    <property type="term" value="C:exocyst"/>
    <property type="evidence" value="ECO:0007669"/>
    <property type="project" value="UniProtKB-UniRule"/>
</dbReference>
<dbReference type="PANTHER" id="PTHR13043">
    <property type="entry name" value="EXOCYST COMPLEX COMPONENT SEC5"/>
    <property type="match status" value="1"/>
</dbReference>
<dbReference type="OrthoDB" id="26242at2759"/>
<keyword evidence="2 4" id="KW-0813">Transport</keyword>
<dbReference type="InterPro" id="IPR039481">
    <property type="entry name" value="EXOC2/Sec5_N_dom"/>
</dbReference>
<gene>
    <name evidence="7" type="primary">SEC5</name>
    <name evidence="7" type="ORF">H4R18_004199</name>
</gene>
<evidence type="ECO:0000259" key="6">
    <source>
        <dbReference type="Pfam" id="PF15469"/>
    </source>
</evidence>
<evidence type="ECO:0000256" key="5">
    <source>
        <dbReference type="SAM" id="MobiDB-lite"/>
    </source>
</evidence>
<evidence type="ECO:0000313" key="7">
    <source>
        <dbReference type="EMBL" id="KAJ2779100.1"/>
    </source>
</evidence>
<keyword evidence="8" id="KW-1185">Reference proteome</keyword>
<comment type="function">
    <text evidence="4">Component of the exocyst complex involved in the docking of exocytic vesicles with fusion sites on the plasma membrane.</text>
</comment>
<sequence>MSLVDDAEILARYGLESFTSTTFGAEDGGGGGGRNEGALEEEAGGPSSGGAEAPSRRRSAHSRRRSAHSRRRRTQDRGQGGGREGGGFDSGSEGGGGGGDDDDDDDDGGGGGDDGSSGSDDDGGGGWRQRRESAGGGRGGRYRIPLSDRDPLYVYRSVAAVLESRGGGAAAMGDMAYRAQFSISSREFSPAAFMQTVHSDTPYAQLTQGARLLRESVSQGSEALKILVHNNFDRFVDARSKIDLLYAEMKKRALNDQAEYGTRAFNQSLLGVTRRADEIYSPIMDRRARAEKIRSTLSVIERYKFFFNLPASLVEYTHKGRFDAAVREYKKGRLLLQAVTDDDAAAAAGLDDNDGRPAALTTIFQHVWSEVQGSVVELRAALFRRLGQASRPYSEQENVIRHLLEIDPGDKDPVAFYLEHQHMWIVERLEADYKTARLRALQAGAHAPERLGAGRPASGAGSASGARLKPTPDDERRAGELARALGIESFEDFAAFSHGRDAEFHAWKQIHGAVRALSQTLVRRLPDFWKLCQAYTEELYQRPAAQGPGRRRRQGLNLERVAKCHSLLEGIIERYSQYVLRLVGVLGEGDTVASLDSLDRRSIGATLQRLPQTHALLAGHFMTAIAELVVSAASDIEAIDMAQEPAIILANLISQLKAGLMLFLCEMWARDARCMALHENWRLHHGTRHWPPLPMLRRDRDRDRDAQDAEDSAVAVAEAIANTELPPLFLRMEQTIVGQLGTIHAAAVQPGKSTRTAASQGQAPHFDASFDEGQRQQSERSRMMHDMAMARVKHTFFGTMYSFLDTLHVLAFDAQPGPGAGRAAEIQGHGPLRRQSLDLSRRATAAAAAPGLDARRHTVACVGQAAEREGDEASSFCLLVTLCNLTTFRLLVVPDLLQAKAVRQTFRLDVGDELPQLEKLMRRLDEMIFSCYIRDKVRQLGTIVRRGVLMGGFGWATAEMPRDVQPYVSEALLFLVFTHAEIMDLIAEVSGAAEQRAAKQQPLAKRVFRALTAALAQELLECARAVDAFSEGGMLQCVLEALVISRTLQMYMTPPAAESLRLLYAYVRTAFERAHERARKQAAQQGRTVPEPAGGAMREADGVTLSSGHWDVIRKLLRECTRRTQIQFRCFQQTPSASR</sequence>
<dbReference type="Proteomes" id="UP001140217">
    <property type="component" value="Unassembled WGS sequence"/>
</dbReference>
<protein>
    <recommendedName>
        <fullName evidence="4">Exocyst complex component SEC5</fullName>
    </recommendedName>
</protein>
<feature type="compositionally biased region" description="Basic residues" evidence="5">
    <location>
        <begin position="56"/>
        <end position="74"/>
    </location>
</feature>
<organism evidence="7 8">
    <name type="scientific">Coemansia javaensis</name>
    <dbReference type="NCBI Taxonomy" id="2761396"/>
    <lineage>
        <taxon>Eukaryota</taxon>
        <taxon>Fungi</taxon>
        <taxon>Fungi incertae sedis</taxon>
        <taxon>Zoopagomycota</taxon>
        <taxon>Kickxellomycotina</taxon>
        <taxon>Kickxellomycetes</taxon>
        <taxon>Kickxellales</taxon>
        <taxon>Kickxellaceae</taxon>
        <taxon>Coemansia</taxon>
    </lineage>
</organism>
<dbReference type="GO" id="GO:0006893">
    <property type="term" value="P:Golgi to plasma membrane transport"/>
    <property type="evidence" value="ECO:0007669"/>
    <property type="project" value="UniProtKB-UniRule"/>
</dbReference>
<dbReference type="AlphaFoldDB" id="A0A9W8LG47"/>
<evidence type="ECO:0000313" key="8">
    <source>
        <dbReference type="Proteomes" id="UP001140217"/>
    </source>
</evidence>
<comment type="subunit">
    <text evidence="4">Component of the exocyst complex.</text>
</comment>
<feature type="compositionally biased region" description="Gly residues" evidence="5">
    <location>
        <begin position="78"/>
        <end position="98"/>
    </location>
</feature>
<evidence type="ECO:0000256" key="2">
    <source>
        <dbReference type="ARBA" id="ARBA00022448"/>
    </source>
</evidence>
<dbReference type="GO" id="GO:0006887">
    <property type="term" value="P:exocytosis"/>
    <property type="evidence" value="ECO:0007669"/>
    <property type="project" value="UniProtKB-KW"/>
</dbReference>
<feature type="compositionally biased region" description="Polar residues" evidence="5">
    <location>
        <begin position="751"/>
        <end position="762"/>
    </location>
</feature>
<name>A0A9W8LG47_9FUNG</name>
<feature type="region of interest" description="Disordered" evidence="5">
    <location>
        <begin position="14"/>
        <end position="146"/>
    </location>
</feature>
<comment type="caution">
    <text evidence="7">The sequence shown here is derived from an EMBL/GenBank/DDBJ whole genome shotgun (WGS) entry which is preliminary data.</text>
</comment>
<accession>A0A9W8LG47</accession>
<feature type="region of interest" description="Disordered" evidence="5">
    <location>
        <begin position="447"/>
        <end position="475"/>
    </location>
</feature>
<dbReference type="GO" id="GO:0015031">
    <property type="term" value="P:protein transport"/>
    <property type="evidence" value="ECO:0007669"/>
    <property type="project" value="UniProtKB-KW"/>
</dbReference>
<reference evidence="7" key="1">
    <citation type="submission" date="2022-07" db="EMBL/GenBank/DDBJ databases">
        <title>Phylogenomic reconstructions and comparative analyses of Kickxellomycotina fungi.</title>
        <authorList>
            <person name="Reynolds N.K."/>
            <person name="Stajich J.E."/>
            <person name="Barry K."/>
            <person name="Grigoriev I.V."/>
            <person name="Crous P."/>
            <person name="Smith M.E."/>
        </authorList>
    </citation>
    <scope>NUCLEOTIDE SEQUENCE</scope>
    <source>
        <strain evidence="7">NBRC 105414</strain>
    </source>
</reference>
<dbReference type="Pfam" id="PF15469">
    <property type="entry name" value="Sec5"/>
    <property type="match status" value="1"/>
</dbReference>
<evidence type="ECO:0000256" key="4">
    <source>
        <dbReference type="RuleBase" id="RU365069"/>
    </source>
</evidence>
<feature type="compositionally biased region" description="Gly residues" evidence="5">
    <location>
        <begin position="26"/>
        <end position="35"/>
    </location>
</feature>
<dbReference type="InterPro" id="IPR029175">
    <property type="entry name" value="EXOC2/Sec5"/>
</dbReference>
<comment type="similarity">
    <text evidence="1 4">Belongs to the SEC5 family.</text>
</comment>
<dbReference type="EMBL" id="JANBUL010000193">
    <property type="protein sequence ID" value="KAJ2779100.1"/>
    <property type="molecule type" value="Genomic_DNA"/>
</dbReference>
<keyword evidence="4" id="KW-0653">Protein transport</keyword>
<feature type="domain" description="Exocyst complex component EXOC2/Sec5 N-terminal" evidence="6">
    <location>
        <begin position="150"/>
        <end position="1131"/>
    </location>
</feature>
<feature type="region of interest" description="Disordered" evidence="5">
    <location>
        <begin position="751"/>
        <end position="778"/>
    </location>
</feature>
<keyword evidence="3 4" id="KW-0268">Exocytosis</keyword>
<feature type="compositionally biased region" description="Acidic residues" evidence="5">
    <location>
        <begin position="99"/>
        <end position="108"/>
    </location>
</feature>
<evidence type="ECO:0000256" key="1">
    <source>
        <dbReference type="ARBA" id="ARBA00010578"/>
    </source>
</evidence>
<evidence type="ECO:0000256" key="3">
    <source>
        <dbReference type="ARBA" id="ARBA00022483"/>
    </source>
</evidence>